<feature type="domain" description="Cytochrome c" evidence="20">
    <location>
        <begin position="62"/>
        <end position="239"/>
    </location>
</feature>
<evidence type="ECO:0000256" key="10">
    <source>
        <dbReference type="ARBA" id="ARBA00022737"/>
    </source>
</evidence>
<dbReference type="GO" id="GO:0020037">
    <property type="term" value="F:heme binding"/>
    <property type="evidence" value="ECO:0007669"/>
    <property type="project" value="UniProtKB-UniRule"/>
</dbReference>
<dbReference type="InterPro" id="IPR009152">
    <property type="entry name" value="bc1_cytC-su"/>
</dbReference>
<keyword evidence="7 17" id="KW-0679">Respiratory chain</keyword>
<name>A0A285HBB1_9ACTN</name>
<feature type="binding site" description="covalent" evidence="18">
    <location>
        <position position="174"/>
    </location>
    <ligand>
        <name>heme c</name>
        <dbReference type="ChEBI" id="CHEBI:61717"/>
        <label>2</label>
    </ligand>
</feature>
<evidence type="ECO:0000256" key="19">
    <source>
        <dbReference type="PIRSR" id="PIRSR000007-51"/>
    </source>
</evidence>
<evidence type="ECO:0000259" key="20">
    <source>
        <dbReference type="PROSITE" id="PS51007"/>
    </source>
</evidence>
<dbReference type="OrthoDB" id="9811281at2"/>
<gene>
    <name evidence="21" type="ORF">SAMN05421748_10468</name>
</gene>
<feature type="binding site" description="axial binding residue" evidence="19">
    <location>
        <position position="178"/>
    </location>
    <ligand>
        <name>heme c</name>
        <dbReference type="ChEBI" id="CHEBI:61717"/>
        <label>2</label>
    </ligand>
    <ligandPart>
        <name>Fe</name>
        <dbReference type="ChEBI" id="CHEBI:18248"/>
    </ligandPart>
</feature>
<accession>A0A285HBB1</accession>
<evidence type="ECO:0000256" key="6">
    <source>
        <dbReference type="ARBA" id="ARBA00022617"/>
    </source>
</evidence>
<dbReference type="Gene3D" id="1.10.760.10">
    <property type="entry name" value="Cytochrome c-like domain"/>
    <property type="match status" value="2"/>
</dbReference>
<dbReference type="EMBL" id="OBDY01000004">
    <property type="protein sequence ID" value="SNY33032.1"/>
    <property type="molecule type" value="Genomic_DNA"/>
</dbReference>
<keyword evidence="5 17" id="KW-1003">Cell membrane</keyword>
<evidence type="ECO:0000256" key="4">
    <source>
        <dbReference type="ARBA" id="ARBA00022448"/>
    </source>
</evidence>
<evidence type="ECO:0000256" key="17">
    <source>
        <dbReference type="PIRNR" id="PIRNR000007"/>
    </source>
</evidence>
<keyword evidence="6 17" id="KW-0349">Heme</keyword>
<dbReference type="InterPro" id="IPR050597">
    <property type="entry name" value="Cytochrome_c_Oxidase_Subunit"/>
</dbReference>
<dbReference type="Pfam" id="PF13442">
    <property type="entry name" value="Cytochrome_CBB3"/>
    <property type="match status" value="1"/>
</dbReference>
<dbReference type="GO" id="GO:0005886">
    <property type="term" value="C:plasma membrane"/>
    <property type="evidence" value="ECO:0007669"/>
    <property type="project" value="UniProtKB-SubCell"/>
</dbReference>
<evidence type="ECO:0000256" key="11">
    <source>
        <dbReference type="ARBA" id="ARBA00022967"/>
    </source>
</evidence>
<dbReference type="RefSeq" id="WP_097319982.1">
    <property type="nucleotide sequence ID" value="NZ_OBDY01000004.1"/>
</dbReference>
<feature type="binding site" description="covalent" evidence="18">
    <location>
        <position position="177"/>
    </location>
    <ligand>
        <name>heme c</name>
        <dbReference type="ChEBI" id="CHEBI:61717"/>
        <label>2</label>
    </ligand>
</feature>
<dbReference type="GO" id="GO:0005506">
    <property type="term" value="F:iron ion binding"/>
    <property type="evidence" value="ECO:0007669"/>
    <property type="project" value="UniProtKB-UniRule"/>
</dbReference>
<feature type="binding site" description="covalent" evidence="18">
    <location>
        <position position="78"/>
    </location>
    <ligand>
        <name>heme c</name>
        <dbReference type="ChEBI" id="CHEBI:61717"/>
        <label>1</label>
    </ligand>
</feature>
<comment type="catalytic activity">
    <reaction evidence="16 17">
        <text>a quinol + 2 Fe(III)-[cytochrome c](out) = a quinone + 2 Fe(II)-[cytochrome c](out) + 2 H(+)(out)</text>
        <dbReference type="Rhea" id="RHEA:11484"/>
        <dbReference type="Rhea" id="RHEA-COMP:10350"/>
        <dbReference type="Rhea" id="RHEA-COMP:14399"/>
        <dbReference type="ChEBI" id="CHEBI:15378"/>
        <dbReference type="ChEBI" id="CHEBI:24646"/>
        <dbReference type="ChEBI" id="CHEBI:29033"/>
        <dbReference type="ChEBI" id="CHEBI:29034"/>
        <dbReference type="ChEBI" id="CHEBI:132124"/>
        <dbReference type="EC" id="7.1.1.8"/>
    </reaction>
</comment>
<organism evidence="21 22">
    <name type="scientific">Paractinoplanes atraurantiacus</name>
    <dbReference type="NCBI Taxonomy" id="1036182"/>
    <lineage>
        <taxon>Bacteria</taxon>
        <taxon>Bacillati</taxon>
        <taxon>Actinomycetota</taxon>
        <taxon>Actinomycetes</taxon>
        <taxon>Micromonosporales</taxon>
        <taxon>Micromonosporaceae</taxon>
        <taxon>Paractinoplanes</taxon>
    </lineage>
</organism>
<dbReference type="PROSITE" id="PS51007">
    <property type="entry name" value="CYTC"/>
    <property type="match status" value="1"/>
</dbReference>
<evidence type="ECO:0000256" key="9">
    <source>
        <dbReference type="ARBA" id="ARBA00022723"/>
    </source>
</evidence>
<evidence type="ECO:0000313" key="22">
    <source>
        <dbReference type="Proteomes" id="UP000219612"/>
    </source>
</evidence>
<keyword evidence="13 17" id="KW-1133">Transmembrane helix</keyword>
<keyword evidence="10" id="KW-0677">Repeat</keyword>
<keyword evidence="22" id="KW-1185">Reference proteome</keyword>
<feature type="transmembrane region" description="Helical" evidence="17">
    <location>
        <begin position="260"/>
        <end position="279"/>
    </location>
</feature>
<evidence type="ECO:0000256" key="15">
    <source>
        <dbReference type="ARBA" id="ARBA00023136"/>
    </source>
</evidence>
<dbReference type="Proteomes" id="UP000219612">
    <property type="component" value="Unassembled WGS sequence"/>
</dbReference>
<evidence type="ECO:0000256" key="16">
    <source>
        <dbReference type="ARBA" id="ARBA00029351"/>
    </source>
</evidence>
<keyword evidence="11 17" id="KW-1278">Translocase</keyword>
<comment type="PTM">
    <text evidence="18">Binds 2 heme c groups covalently per subunit.</text>
</comment>
<evidence type="ECO:0000256" key="2">
    <source>
        <dbReference type="ARBA" id="ARBA00012951"/>
    </source>
</evidence>
<evidence type="ECO:0000313" key="21">
    <source>
        <dbReference type="EMBL" id="SNY33032.1"/>
    </source>
</evidence>
<comment type="subcellular location">
    <subcellularLocation>
        <location evidence="1 17">Cell membrane</location>
        <topology evidence="1 17">Multi-pass membrane protein</topology>
    </subcellularLocation>
</comment>
<keyword evidence="4 17" id="KW-0813">Transport</keyword>
<evidence type="ECO:0000256" key="8">
    <source>
        <dbReference type="ARBA" id="ARBA00022692"/>
    </source>
</evidence>
<evidence type="ECO:0000256" key="5">
    <source>
        <dbReference type="ARBA" id="ARBA00022475"/>
    </source>
</evidence>
<dbReference type="GO" id="GO:0008121">
    <property type="term" value="F:quinol-cytochrome-c reductase activity"/>
    <property type="evidence" value="ECO:0007669"/>
    <property type="project" value="UniProtKB-UniRule"/>
</dbReference>
<comment type="caution">
    <text evidence="17">Lacks conserved residue(s) required for the propagation of feature annotation.</text>
</comment>
<reference evidence="21 22" key="1">
    <citation type="submission" date="2017-09" db="EMBL/GenBank/DDBJ databases">
        <authorList>
            <person name="Ehlers B."/>
            <person name="Leendertz F.H."/>
        </authorList>
    </citation>
    <scope>NUCLEOTIDE SEQUENCE [LARGE SCALE GENOMIC DNA]</scope>
    <source>
        <strain evidence="21 22">CGMCC 4.6857</strain>
    </source>
</reference>
<keyword evidence="8 17" id="KW-0812">Transmembrane</keyword>
<comment type="subunit">
    <text evidence="17">The cytochrome bc1 complex is composed of a cytochrome b (QcrB), the Rieske iron-sulfur protein (QcrA) and a diheme cytochrome c (QcrC) subunit.</text>
</comment>
<dbReference type="AlphaFoldDB" id="A0A285HBB1"/>
<feature type="binding site" description="covalent" evidence="18">
    <location>
        <position position="75"/>
    </location>
    <ligand>
        <name>heme c</name>
        <dbReference type="ChEBI" id="CHEBI:61717"/>
        <label>1</label>
    </ligand>
</feature>
<dbReference type="Pfam" id="PF00034">
    <property type="entry name" value="Cytochrom_C"/>
    <property type="match status" value="1"/>
</dbReference>
<dbReference type="PANTHER" id="PTHR33751:SF13">
    <property type="entry name" value="CYTOCHROME BC1 COMPLEX CYTOCHROME C SUBUNIT"/>
    <property type="match status" value="1"/>
</dbReference>
<keyword evidence="15 17" id="KW-0472">Membrane</keyword>
<evidence type="ECO:0000256" key="14">
    <source>
        <dbReference type="ARBA" id="ARBA00023004"/>
    </source>
</evidence>
<feature type="binding site" description="axial binding residue" evidence="19">
    <location>
        <position position="79"/>
    </location>
    <ligand>
        <name>heme c</name>
        <dbReference type="ChEBI" id="CHEBI:61717"/>
        <label>1</label>
    </ligand>
    <ligandPart>
        <name>Fe</name>
        <dbReference type="ChEBI" id="CHEBI:18248"/>
    </ligandPart>
</feature>
<dbReference type="PROSITE" id="PS51318">
    <property type="entry name" value="TAT"/>
    <property type="match status" value="1"/>
</dbReference>
<evidence type="ECO:0000256" key="12">
    <source>
        <dbReference type="ARBA" id="ARBA00022982"/>
    </source>
</evidence>
<dbReference type="InterPro" id="IPR009056">
    <property type="entry name" value="Cyt_c-like_dom"/>
</dbReference>
<sequence>MTSDTPAKRRLRVFSRGRKAPSRARRRFGAAVRMLAALALAGGIYTAFAPGAFAEDNRQLSAAALEGKQLFDNSCISCHGRDAQGVDDKGPSLIGVGAASVEFQVGTGRMPMVRQEAQAEQKKPQFDETQTKQLAQYIQELGGGPQIPQGELVENLESNPEALARGGELFRVNCTSCHGFGGGGGALSSGKFAPALHDATPEQIYAAMLTGPQNMPVFGDNQLTPDEKREIITYITLQLQQDRDPGGLFNLGRYGPSTEGVAVFLVGITLLVFTALWIAGKS</sequence>
<evidence type="ECO:0000256" key="13">
    <source>
        <dbReference type="ARBA" id="ARBA00022989"/>
    </source>
</evidence>
<proteinExistence type="predicted"/>
<dbReference type="EC" id="7.1.1.8" evidence="2 17"/>
<dbReference type="InterPro" id="IPR036909">
    <property type="entry name" value="Cyt_c-like_dom_sf"/>
</dbReference>
<evidence type="ECO:0000256" key="18">
    <source>
        <dbReference type="PIRSR" id="PIRSR000007-50"/>
    </source>
</evidence>
<dbReference type="SUPFAM" id="SSF46626">
    <property type="entry name" value="Cytochrome c"/>
    <property type="match status" value="2"/>
</dbReference>
<dbReference type="PANTHER" id="PTHR33751">
    <property type="entry name" value="CBB3-TYPE CYTOCHROME C OXIDASE SUBUNIT FIXP"/>
    <property type="match status" value="1"/>
</dbReference>
<dbReference type="InterPro" id="IPR006311">
    <property type="entry name" value="TAT_signal"/>
</dbReference>
<evidence type="ECO:0000256" key="3">
    <source>
        <dbReference type="ARBA" id="ARBA00017819"/>
    </source>
</evidence>
<evidence type="ECO:0000256" key="7">
    <source>
        <dbReference type="ARBA" id="ARBA00022660"/>
    </source>
</evidence>
<dbReference type="PIRSF" id="PIRSF000007">
    <property type="entry name" value="Ubiq_cycred_cyc"/>
    <property type="match status" value="1"/>
</dbReference>
<keyword evidence="14 17" id="KW-0408">Iron</keyword>
<evidence type="ECO:0000256" key="1">
    <source>
        <dbReference type="ARBA" id="ARBA00004651"/>
    </source>
</evidence>
<keyword evidence="9 17" id="KW-0479">Metal-binding</keyword>
<protein>
    <recommendedName>
        <fullName evidence="3 17">Cytochrome bc1 complex cytochrome c subunit</fullName>
        <ecNumber evidence="2 17">7.1.1.8</ecNumber>
    </recommendedName>
</protein>
<keyword evidence="12 17" id="KW-0249">Electron transport</keyword>